<keyword evidence="10 11" id="KW-0812">Transmembrane</keyword>
<reference evidence="12" key="1">
    <citation type="submission" date="2021-06" db="EMBL/GenBank/DDBJ databases">
        <authorList>
            <person name="Hodson N. C."/>
            <person name="Mongue J. A."/>
            <person name="Jaron S. K."/>
        </authorList>
    </citation>
    <scope>NUCLEOTIDE SEQUENCE</scope>
</reference>
<dbReference type="GO" id="GO:0005283">
    <property type="term" value="F:amino acid:sodium symporter activity"/>
    <property type="evidence" value="ECO:0007669"/>
    <property type="project" value="TreeGrafter"/>
</dbReference>
<feature type="transmembrane region" description="Helical" evidence="11">
    <location>
        <begin position="267"/>
        <end position="294"/>
    </location>
</feature>
<evidence type="ECO:0000256" key="9">
    <source>
        <dbReference type="PIRSR" id="PIRSR600175-2"/>
    </source>
</evidence>
<feature type="transmembrane region" description="Helical" evidence="11">
    <location>
        <begin position="306"/>
        <end position="331"/>
    </location>
</feature>
<dbReference type="PROSITE" id="PS50267">
    <property type="entry name" value="NA_NEUROTRAN_SYMP_3"/>
    <property type="match status" value="1"/>
</dbReference>
<evidence type="ECO:0000313" key="12">
    <source>
        <dbReference type="EMBL" id="CAG7837447.1"/>
    </source>
</evidence>
<keyword evidence="4" id="KW-0406">Ion transport</keyword>
<keyword evidence="10" id="KW-0769">Symport</keyword>
<evidence type="ECO:0000256" key="4">
    <source>
        <dbReference type="ARBA" id="ARBA00023065"/>
    </source>
</evidence>
<keyword evidence="5" id="KW-0325">Glycoprotein</keyword>
<evidence type="ECO:0000313" key="13">
    <source>
        <dbReference type="Proteomes" id="UP000708208"/>
    </source>
</evidence>
<dbReference type="PROSITE" id="PS00754">
    <property type="entry name" value="NA_NEUROTRAN_SYMP_2"/>
    <property type="match status" value="1"/>
</dbReference>
<gene>
    <name evidence="12" type="ORF">AFUS01_LOCUS46562</name>
</gene>
<accession>A0A8J2Q1Y5</accession>
<dbReference type="CDD" id="cd10324">
    <property type="entry name" value="SLC6sbd"/>
    <property type="match status" value="1"/>
</dbReference>
<keyword evidence="11" id="KW-1133">Transmembrane helix</keyword>
<feature type="transmembrane region" description="Helical" evidence="11">
    <location>
        <begin position="140"/>
        <end position="166"/>
    </location>
</feature>
<sequence>MPGKQQNYNLQSAAENGQYNPSFVYGENPKYSQQIVSINNGRLASTNCILSRKSLFVRRINEELDLCQKRKRNVDIECLGNVWRFPFTAYKNGGGAFLIPYLIVLFFIGKPMYFLELAIGQFSSFGQVKVWKMSPIFKGVGYGSAYGTFCVVSYYCVLMAITVFYFCVSFQTDLPWATCNPEWENVTCVNNTAFVAGATPGSNATEESVSRLYYRRDVLQEIPDIDSGIGLPEWRLTLCLLASWLIIFGSLVKGVKSAGKVAYFTALFPYVVLVILLIRGLTLEGAFNGIYFFIKPQWGKILDPKVWYAAVAQCFFSLSTGFGPIIMFASYNPFRHNVYRDAIIVSLMDTFTSLLAGFTIFAILGNLSHVLNTPIDKLTDGGASLAFVAYPAAISTFQFVPQLFAVLFFLMLFTLGVGSATSLTGGIITIIHDQFPNITKPSITALVCVVGFASGLIYVTPGGQFLLELVDYFGAGFVIYVMAVIEVIGIAWVYGLSNIIRDIEFMLERKIGLYWKICWGFIVPVGLSLILMYTLATIEPLKHGGNFFPSSAIICGWILSSIAVLLLPLCALHAISTRKSDTVAGKIKESWKPTSEWGPKTPELYEQWKALPPVRSYTRQFFDLFSNFSQKVRGDA</sequence>
<keyword evidence="9" id="KW-1015">Disulfide bond</keyword>
<dbReference type="Proteomes" id="UP000708208">
    <property type="component" value="Unassembled WGS sequence"/>
</dbReference>
<keyword evidence="8" id="KW-0479">Metal-binding</keyword>
<dbReference type="OrthoDB" id="6581954at2759"/>
<feature type="transmembrane region" description="Helical" evidence="11">
    <location>
        <begin position="472"/>
        <end position="496"/>
    </location>
</feature>
<dbReference type="InterPro" id="IPR000175">
    <property type="entry name" value="Na/ntran_symport"/>
</dbReference>
<keyword evidence="2" id="KW-0029">Amino-acid transport</keyword>
<feature type="binding site" evidence="8">
    <location>
        <position position="415"/>
    </location>
    <ligand>
        <name>Na(+)</name>
        <dbReference type="ChEBI" id="CHEBI:29101"/>
        <label>1</label>
    </ligand>
</feature>
<dbReference type="GO" id="GO:0046872">
    <property type="term" value="F:metal ion binding"/>
    <property type="evidence" value="ECO:0007669"/>
    <property type="project" value="UniProtKB-KW"/>
</dbReference>
<keyword evidence="11" id="KW-0472">Membrane</keyword>
<feature type="transmembrane region" description="Helical" evidence="11">
    <location>
        <begin position="403"/>
        <end position="431"/>
    </location>
</feature>
<feature type="transmembrane region" description="Helical" evidence="11">
    <location>
        <begin position="343"/>
        <end position="364"/>
    </location>
</feature>
<evidence type="ECO:0000256" key="2">
    <source>
        <dbReference type="ARBA" id="ARBA00022970"/>
    </source>
</evidence>
<evidence type="ECO:0000256" key="1">
    <source>
        <dbReference type="ARBA" id="ARBA00006459"/>
    </source>
</evidence>
<comment type="function">
    <text evidence="7">Unusual broad substrate spectrum amino acid:sodium cotransporter that promotes absorption of the D isomers of essential amino acids. Neutral amino acids are the preferred substrates, especially methionine and phenylalanine.</text>
</comment>
<dbReference type="GO" id="GO:0089718">
    <property type="term" value="P:amino acid import across plasma membrane"/>
    <property type="evidence" value="ECO:0007669"/>
    <property type="project" value="TreeGrafter"/>
</dbReference>
<feature type="transmembrane region" description="Helical" evidence="11">
    <location>
        <begin position="98"/>
        <end position="119"/>
    </location>
</feature>
<comment type="similarity">
    <text evidence="1 10">Belongs to the sodium:neurotransmitter symporter (SNF) (TC 2.A.22) family.</text>
</comment>
<feature type="binding site" evidence="8">
    <location>
        <position position="81"/>
    </location>
    <ligand>
        <name>Na(+)</name>
        <dbReference type="ChEBI" id="CHEBI:29101"/>
        <label>1</label>
    </ligand>
</feature>
<keyword evidence="10" id="KW-0813">Transport</keyword>
<evidence type="ECO:0000256" key="3">
    <source>
        <dbReference type="ARBA" id="ARBA00023053"/>
    </source>
</evidence>
<proteinExistence type="inferred from homology"/>
<dbReference type="PROSITE" id="PS00610">
    <property type="entry name" value="NA_NEUROTRAN_SYMP_1"/>
    <property type="match status" value="1"/>
</dbReference>
<feature type="transmembrane region" description="Helical" evidence="11">
    <location>
        <begin position="517"/>
        <end position="536"/>
    </location>
</feature>
<evidence type="ECO:0000256" key="5">
    <source>
        <dbReference type="ARBA" id="ARBA00023180"/>
    </source>
</evidence>
<name>A0A8J2Q1Y5_9HEXA</name>
<dbReference type="GO" id="GO:0015179">
    <property type="term" value="F:L-amino acid transmembrane transporter activity"/>
    <property type="evidence" value="ECO:0007669"/>
    <property type="project" value="TreeGrafter"/>
</dbReference>
<keyword evidence="13" id="KW-1185">Reference proteome</keyword>
<keyword evidence="3 8" id="KW-0915">Sodium</keyword>
<protein>
    <recommendedName>
        <fullName evidence="10">Transporter</fullName>
    </recommendedName>
</protein>
<feature type="transmembrane region" description="Helical" evidence="11">
    <location>
        <begin position="548"/>
        <end position="572"/>
    </location>
</feature>
<feature type="binding site" evidence="8">
    <location>
        <position position="419"/>
    </location>
    <ligand>
        <name>Na(+)</name>
        <dbReference type="ChEBI" id="CHEBI:29101"/>
        <label>1</label>
    </ligand>
</feature>
<dbReference type="EMBL" id="CAJVCH010571412">
    <property type="protein sequence ID" value="CAG7837447.1"/>
    <property type="molecule type" value="Genomic_DNA"/>
</dbReference>
<dbReference type="Pfam" id="PF00209">
    <property type="entry name" value="SNF"/>
    <property type="match status" value="1"/>
</dbReference>
<evidence type="ECO:0000256" key="8">
    <source>
        <dbReference type="PIRSR" id="PIRSR600175-1"/>
    </source>
</evidence>
<feature type="disulfide bond" evidence="9">
    <location>
        <begin position="179"/>
        <end position="188"/>
    </location>
</feature>
<feature type="transmembrane region" description="Helical" evidence="11">
    <location>
        <begin position="443"/>
        <end position="460"/>
    </location>
</feature>
<dbReference type="PANTHER" id="PTHR11616">
    <property type="entry name" value="SODIUM/CHLORIDE DEPENDENT TRANSPORTER"/>
    <property type="match status" value="1"/>
</dbReference>
<evidence type="ECO:0000256" key="7">
    <source>
        <dbReference type="ARBA" id="ARBA00037785"/>
    </source>
</evidence>
<feature type="binding site" evidence="8">
    <location>
        <position position="317"/>
    </location>
    <ligand>
        <name>Na(+)</name>
        <dbReference type="ChEBI" id="CHEBI:29101"/>
        <label>1</label>
    </ligand>
</feature>
<organism evidence="12 13">
    <name type="scientific">Allacma fusca</name>
    <dbReference type="NCBI Taxonomy" id="39272"/>
    <lineage>
        <taxon>Eukaryota</taxon>
        <taxon>Metazoa</taxon>
        <taxon>Ecdysozoa</taxon>
        <taxon>Arthropoda</taxon>
        <taxon>Hexapoda</taxon>
        <taxon>Collembola</taxon>
        <taxon>Symphypleona</taxon>
        <taxon>Sminthuridae</taxon>
        <taxon>Allacma</taxon>
    </lineage>
</organism>
<dbReference type="GO" id="GO:0005886">
    <property type="term" value="C:plasma membrane"/>
    <property type="evidence" value="ECO:0007669"/>
    <property type="project" value="TreeGrafter"/>
</dbReference>
<evidence type="ECO:0000256" key="10">
    <source>
        <dbReference type="RuleBase" id="RU003732"/>
    </source>
</evidence>
<comment type="caution">
    <text evidence="12">The sequence shown here is derived from an EMBL/GenBank/DDBJ whole genome shotgun (WGS) entry which is preliminary data.</text>
</comment>
<keyword evidence="6" id="KW-0739">Sodium transport</keyword>
<dbReference type="AlphaFoldDB" id="A0A8J2Q1Y5"/>
<evidence type="ECO:0000256" key="11">
    <source>
        <dbReference type="SAM" id="Phobius"/>
    </source>
</evidence>
<dbReference type="PANTHER" id="PTHR11616:SF321">
    <property type="entry name" value="SODIUM-DEPENDENT NUTRIENT AMINO ACID TRANSPORTER 1-RELATED"/>
    <property type="match status" value="1"/>
</dbReference>
<evidence type="ECO:0000256" key="6">
    <source>
        <dbReference type="ARBA" id="ARBA00023201"/>
    </source>
</evidence>